<dbReference type="RefSeq" id="WP_058722801.1">
    <property type="nucleotide sequence ID" value="NZ_LMUA01000003.1"/>
</dbReference>
<organism evidence="1 2">
    <name type="scientific">Ruthenibacterium lactatiformans</name>
    <dbReference type="NCBI Taxonomy" id="1550024"/>
    <lineage>
        <taxon>Bacteria</taxon>
        <taxon>Bacillati</taxon>
        <taxon>Bacillota</taxon>
        <taxon>Clostridia</taxon>
        <taxon>Eubacteriales</taxon>
        <taxon>Oscillospiraceae</taxon>
        <taxon>Ruthenibacterium</taxon>
    </lineage>
</organism>
<evidence type="ECO:0000313" key="2">
    <source>
        <dbReference type="Proteomes" id="UP000053433"/>
    </source>
</evidence>
<name>A0A0W7TUA1_9FIRM</name>
<protein>
    <submittedName>
        <fullName evidence="1">Uncharacterized protein</fullName>
    </submittedName>
</protein>
<dbReference type="AlphaFoldDB" id="A0A0W7TUA1"/>
<comment type="caution">
    <text evidence="1">The sequence shown here is derived from an EMBL/GenBank/DDBJ whole genome shotgun (WGS) entry which is preliminary data.</text>
</comment>
<evidence type="ECO:0000313" key="1">
    <source>
        <dbReference type="EMBL" id="KUE77388.1"/>
    </source>
</evidence>
<reference evidence="1 2" key="1">
    <citation type="submission" date="2015-10" db="EMBL/GenBank/DDBJ databases">
        <title>A novel member of the family Ruminococcaceae isolated from human faeces.</title>
        <authorList>
            <person name="Shkoporov A.N."/>
            <person name="Chaplin A.V."/>
            <person name="Motuzova O.V."/>
            <person name="Kafarskaia L.I."/>
            <person name="Efimov B.A."/>
        </authorList>
    </citation>
    <scope>NUCLEOTIDE SEQUENCE [LARGE SCALE GENOMIC DNA]</scope>
    <source>
        <strain evidence="1 2">668</strain>
    </source>
</reference>
<sequence length="86" mass="10145">MATPSEKHEIHCAKRYLEYTETPFYRAFRDRENPESFDSNYAVLKRMEEAEQSLAAVESYYEGLDVTPKFYSKPDSVTLEESRAFF</sequence>
<gene>
    <name evidence="1" type="ORF">ASJ35_03720</name>
</gene>
<proteinExistence type="predicted"/>
<accession>A0A0W7TUA1</accession>
<dbReference type="Proteomes" id="UP000053433">
    <property type="component" value="Unassembled WGS sequence"/>
</dbReference>
<dbReference type="EMBL" id="LMUA01000003">
    <property type="protein sequence ID" value="KUE77388.1"/>
    <property type="molecule type" value="Genomic_DNA"/>
</dbReference>